<accession>A0A073HXW4</accession>
<proteinExistence type="predicted"/>
<protein>
    <submittedName>
        <fullName evidence="1">Uncharacterized protein</fullName>
    </submittedName>
</protein>
<dbReference type="AlphaFoldDB" id="A0A073HXW4"/>
<sequence length="176" mass="19377">MRAARTSGSSASALCQNKLRGSVILKSTLIIRIRCTTSAYALRQIQPEPINHISLKRSERVRALLRKRDQSYQGIGSSGIAGMKRLMEGEGMAIEQKYGGVEYKYIGCFTVITSNTLPFNSMDPEDANAFKARCLLCKSEIPTQSGEEAFPLTAPLVARFLNARFLAGEKEKNAIN</sequence>
<dbReference type="InterPro" id="IPR027417">
    <property type="entry name" value="P-loop_NTPase"/>
</dbReference>
<comment type="caution">
    <text evidence="1">The sequence shown here is derived from an EMBL/GenBank/DDBJ whole genome shotgun (WGS) entry which is preliminary data.</text>
</comment>
<gene>
    <name evidence="1" type="ORF">OXYTRIMIC_669</name>
</gene>
<dbReference type="EMBL" id="ARYC01002698">
    <property type="protein sequence ID" value="KEJ82868.1"/>
    <property type="molecule type" value="Genomic_DNA"/>
</dbReference>
<evidence type="ECO:0000313" key="2">
    <source>
        <dbReference type="Proteomes" id="UP000053232"/>
    </source>
</evidence>
<evidence type="ECO:0000313" key="1">
    <source>
        <dbReference type="EMBL" id="KEJ82868.1"/>
    </source>
</evidence>
<name>A0A073HXW4_9SPIT</name>
<dbReference type="Proteomes" id="UP000053232">
    <property type="component" value="Unassembled WGS sequence"/>
</dbReference>
<keyword evidence="2" id="KW-1185">Reference proteome</keyword>
<dbReference type="Gene3D" id="3.40.50.300">
    <property type="entry name" value="P-loop containing nucleotide triphosphate hydrolases"/>
    <property type="match status" value="1"/>
</dbReference>
<reference evidence="2" key="1">
    <citation type="journal article" date="2014" name="Cell">
        <title>The Architecture of a Scrambled Genome Reveals Massive Levels of Genomic Rearrangement during Development.</title>
        <authorList>
            <person name="Chen X."/>
            <person name="Bracht J.R."/>
            <person name="Goldman A.D."/>
            <person name="Dolzhenko E."/>
            <person name="Clay D.M."/>
            <person name="Swart E.C."/>
            <person name="Perlman D.H."/>
            <person name="Doak T.G."/>
            <person name="Stuart A."/>
            <person name="Amemiya C.T."/>
            <person name="Sebra R.P."/>
            <person name="Landweber L.F."/>
        </authorList>
    </citation>
    <scope>NUCLEOTIDE SEQUENCE [LARGE SCALE GENOMIC DNA]</scope>
    <source>
        <strain evidence="2">JRB310</strain>
    </source>
</reference>
<organism evidence="1 2">
    <name type="scientific">Oxytricha trifallax</name>
    <dbReference type="NCBI Taxonomy" id="1172189"/>
    <lineage>
        <taxon>Eukaryota</taxon>
        <taxon>Sar</taxon>
        <taxon>Alveolata</taxon>
        <taxon>Ciliophora</taxon>
        <taxon>Intramacronucleata</taxon>
        <taxon>Spirotrichea</taxon>
        <taxon>Stichotrichia</taxon>
        <taxon>Sporadotrichida</taxon>
        <taxon>Oxytrichidae</taxon>
        <taxon>Oxytrichinae</taxon>
        <taxon>Oxytricha</taxon>
    </lineage>
</organism>